<feature type="region of interest" description="Disordered" evidence="1">
    <location>
        <begin position="16"/>
        <end position="256"/>
    </location>
</feature>
<proteinExistence type="predicted"/>
<feature type="compositionally biased region" description="Low complexity" evidence="1">
    <location>
        <begin position="170"/>
        <end position="184"/>
    </location>
</feature>
<feature type="compositionally biased region" description="Polar residues" evidence="1">
    <location>
        <begin position="17"/>
        <end position="26"/>
    </location>
</feature>
<dbReference type="AlphaFoldDB" id="A0A0D7A9E5"/>
<keyword evidence="3" id="KW-1185">Reference proteome</keyword>
<accession>A0A0D7A9E5</accession>
<evidence type="ECO:0000313" key="3">
    <source>
        <dbReference type="Proteomes" id="UP000054144"/>
    </source>
</evidence>
<feature type="compositionally biased region" description="Basic and acidic residues" evidence="1">
    <location>
        <begin position="200"/>
        <end position="220"/>
    </location>
</feature>
<feature type="compositionally biased region" description="Polar residues" evidence="1">
    <location>
        <begin position="34"/>
        <end position="45"/>
    </location>
</feature>
<feature type="compositionally biased region" description="Polar residues" evidence="1">
    <location>
        <begin position="66"/>
        <end position="81"/>
    </location>
</feature>
<protein>
    <submittedName>
        <fullName evidence="2">Uncharacterized protein</fullName>
    </submittedName>
</protein>
<evidence type="ECO:0000256" key="1">
    <source>
        <dbReference type="SAM" id="MobiDB-lite"/>
    </source>
</evidence>
<organism evidence="2 3">
    <name type="scientific">Fistulina hepatica ATCC 64428</name>
    <dbReference type="NCBI Taxonomy" id="1128425"/>
    <lineage>
        <taxon>Eukaryota</taxon>
        <taxon>Fungi</taxon>
        <taxon>Dikarya</taxon>
        <taxon>Basidiomycota</taxon>
        <taxon>Agaricomycotina</taxon>
        <taxon>Agaricomycetes</taxon>
        <taxon>Agaricomycetidae</taxon>
        <taxon>Agaricales</taxon>
        <taxon>Fistulinaceae</taxon>
        <taxon>Fistulina</taxon>
    </lineage>
</organism>
<dbReference type="Proteomes" id="UP000054144">
    <property type="component" value="Unassembled WGS sequence"/>
</dbReference>
<evidence type="ECO:0000313" key="2">
    <source>
        <dbReference type="EMBL" id="KIY47014.1"/>
    </source>
</evidence>
<name>A0A0D7A9E5_9AGAR</name>
<feature type="compositionally biased region" description="Low complexity" evidence="1">
    <location>
        <begin position="116"/>
        <end position="138"/>
    </location>
</feature>
<sequence>MFSQLRHAVENFATVLPESTTTSTSTAHDRSQSHDVTPSTSSDPTFANLRRSLDFVAPAQRRRAQSPGNNLSSVRSPSAARTPSVPIPSPLSGRKLNLEERLRAKFTIGDESNQTSPDPSARASPSISPSISPRSSASNESFPLQKDHASPPDVSSSSPDPPSPIPGTTLPFSDPDLCSSSPSSSRDELATKDLPSSNDAQKDAEAPADEQHAGDADLPKSLESLAEASSDPPARRPELDTSVPSTSESSSSHNVDAMQERLKLVEQRFAEVSASFKRLRAEKTAVDVILQDLTPIDTLSDSEGLRDYLKNLTLKNEVSSQFAWKHFMLINIPPDVSARSEAPHHQAKQCVHNSKEANSISCLPN</sequence>
<feature type="region of interest" description="Disordered" evidence="1">
    <location>
        <begin position="338"/>
        <end position="365"/>
    </location>
</feature>
<feature type="compositionally biased region" description="Low complexity" evidence="1">
    <location>
        <begin position="242"/>
        <end position="252"/>
    </location>
</feature>
<dbReference type="EMBL" id="KN882016">
    <property type="protein sequence ID" value="KIY47014.1"/>
    <property type="molecule type" value="Genomic_DNA"/>
</dbReference>
<dbReference type="OrthoDB" id="1926336at2759"/>
<gene>
    <name evidence="2" type="ORF">FISHEDRAFT_46168</name>
</gene>
<feature type="compositionally biased region" description="Polar residues" evidence="1">
    <location>
        <begin position="356"/>
        <end position="365"/>
    </location>
</feature>
<reference evidence="2 3" key="1">
    <citation type="journal article" date="2015" name="Fungal Genet. Biol.">
        <title>Evolution of novel wood decay mechanisms in Agaricales revealed by the genome sequences of Fistulina hepatica and Cylindrobasidium torrendii.</title>
        <authorList>
            <person name="Floudas D."/>
            <person name="Held B.W."/>
            <person name="Riley R."/>
            <person name="Nagy L.G."/>
            <person name="Koehler G."/>
            <person name="Ransdell A.S."/>
            <person name="Younus H."/>
            <person name="Chow J."/>
            <person name="Chiniquy J."/>
            <person name="Lipzen A."/>
            <person name="Tritt A."/>
            <person name="Sun H."/>
            <person name="Haridas S."/>
            <person name="LaButti K."/>
            <person name="Ohm R.A."/>
            <person name="Kues U."/>
            <person name="Blanchette R.A."/>
            <person name="Grigoriev I.V."/>
            <person name="Minto R.E."/>
            <person name="Hibbett D.S."/>
        </authorList>
    </citation>
    <scope>NUCLEOTIDE SEQUENCE [LARGE SCALE GENOMIC DNA]</scope>
    <source>
        <strain evidence="2 3">ATCC 64428</strain>
    </source>
</reference>